<dbReference type="eggNOG" id="ENOG50339FP">
    <property type="taxonomic scope" value="Bacteria"/>
</dbReference>
<organism evidence="2 3">
    <name type="scientific">Fictibacillus macauensis ZFHKF-1</name>
    <dbReference type="NCBI Taxonomy" id="1196324"/>
    <lineage>
        <taxon>Bacteria</taxon>
        <taxon>Bacillati</taxon>
        <taxon>Bacillota</taxon>
        <taxon>Bacilli</taxon>
        <taxon>Bacillales</taxon>
        <taxon>Fictibacillaceae</taxon>
        <taxon>Fictibacillus</taxon>
    </lineage>
</organism>
<dbReference type="SMART" id="SM00754">
    <property type="entry name" value="CHRD"/>
    <property type="match status" value="1"/>
</dbReference>
<dbReference type="Pfam" id="PF07452">
    <property type="entry name" value="CHRD"/>
    <property type="match status" value="1"/>
</dbReference>
<sequence>MLKQFFSRLKGEHAVPAVATRASGSTEFVLSSNGNKLHFRLQVKNMKKFTQARIHLGDHWKNGPAVAYLFGNTKPGISVTSGIITGQLMAADLIGPLQGASISELLEEIKAGRAYVIVYSEFCSSGELRGPIHPQS</sequence>
<dbReference type="EMBL" id="AKKV01000042">
    <property type="protein sequence ID" value="EIT83907.1"/>
    <property type="molecule type" value="Genomic_DNA"/>
</dbReference>
<reference evidence="2 3" key="1">
    <citation type="journal article" date="2012" name="J. Bacteriol.">
        <title>Genome of Bacillus macauensis ZFHKF-1, a Long-Chain-Forming Bacterium.</title>
        <authorList>
            <person name="Cai L."/>
            <person name="Zhang T."/>
        </authorList>
    </citation>
    <scope>NUCLEOTIDE SEQUENCE [LARGE SCALE GENOMIC DNA]</scope>
    <source>
        <strain evidence="2 3">ZFHKF-1</strain>
    </source>
</reference>
<proteinExistence type="predicted"/>
<keyword evidence="3" id="KW-1185">Reference proteome</keyword>
<feature type="domain" description="CHRD" evidence="1">
    <location>
        <begin position="1"/>
        <end position="136"/>
    </location>
</feature>
<dbReference type="AlphaFoldDB" id="I8AE90"/>
<dbReference type="PATRIC" id="fig|1196324.3.peg.3628"/>
<dbReference type="Proteomes" id="UP000004080">
    <property type="component" value="Unassembled WGS sequence"/>
</dbReference>
<dbReference type="InterPro" id="IPR010895">
    <property type="entry name" value="CHRD"/>
</dbReference>
<protein>
    <submittedName>
        <fullName evidence="2">CHRD domain-containing protein</fullName>
    </submittedName>
</protein>
<gene>
    <name evidence="2" type="ORF">A374_17769</name>
</gene>
<evidence type="ECO:0000259" key="1">
    <source>
        <dbReference type="PROSITE" id="PS50933"/>
    </source>
</evidence>
<dbReference type="STRING" id="1196324.A374_17769"/>
<evidence type="ECO:0000313" key="2">
    <source>
        <dbReference type="EMBL" id="EIT83907.1"/>
    </source>
</evidence>
<evidence type="ECO:0000313" key="3">
    <source>
        <dbReference type="Proteomes" id="UP000004080"/>
    </source>
</evidence>
<accession>I8AE90</accession>
<name>I8AE90_9BACL</name>
<dbReference type="PROSITE" id="PS50933">
    <property type="entry name" value="CHRD"/>
    <property type="match status" value="1"/>
</dbReference>
<comment type="caution">
    <text evidence="2">The sequence shown here is derived from an EMBL/GenBank/DDBJ whole genome shotgun (WGS) entry which is preliminary data.</text>
</comment>